<protein>
    <submittedName>
        <fullName evidence="1">Uncharacterized protein</fullName>
    </submittedName>
</protein>
<dbReference type="AlphaFoldDB" id="A0A0N0IUH2"/>
<accession>A0A0N0IUH2</accession>
<proteinExistence type="predicted"/>
<reference evidence="1 2" key="1">
    <citation type="journal article" date="2015" name="Genom Data">
        <title>Draft genome sequence of a multidrug-resistant Chryseobacterium indologenes isolate from Malaysia.</title>
        <authorList>
            <person name="Yu C.Y."/>
            <person name="Ang G.Y."/>
            <person name="Cheng H.J."/>
            <person name="Cheong Y.M."/>
            <person name="Yin W.F."/>
            <person name="Chan K.G."/>
        </authorList>
    </citation>
    <scope>NUCLEOTIDE SEQUENCE [LARGE SCALE GENOMIC DNA]</scope>
    <source>
        <strain evidence="1 2">CI_885</strain>
    </source>
</reference>
<name>A0A0N0IUH2_CHRID</name>
<evidence type="ECO:0000313" key="2">
    <source>
        <dbReference type="Proteomes" id="UP000037953"/>
    </source>
</evidence>
<sequence>MVLNLIMFKFRNISPTRLAFRFRFVWMVSELHIKCKLFKIKLIHEKVQALSHSDLKVFFLTAIMHHYRQNIYSHFQHRQFIYEVVK</sequence>
<dbReference type="PATRIC" id="fig|253.9.peg.1737"/>
<organism evidence="1 2">
    <name type="scientific">Chryseobacterium indologenes</name>
    <name type="common">Flavobacterium indologenes</name>
    <dbReference type="NCBI Taxonomy" id="253"/>
    <lineage>
        <taxon>Bacteria</taxon>
        <taxon>Pseudomonadati</taxon>
        <taxon>Bacteroidota</taxon>
        <taxon>Flavobacteriia</taxon>
        <taxon>Flavobacteriales</taxon>
        <taxon>Weeksellaceae</taxon>
        <taxon>Chryseobacterium group</taxon>
        <taxon>Chryseobacterium</taxon>
    </lineage>
</organism>
<dbReference type="EMBL" id="LJOD01000016">
    <property type="protein sequence ID" value="KPE49594.1"/>
    <property type="molecule type" value="Genomic_DNA"/>
</dbReference>
<comment type="caution">
    <text evidence="1">The sequence shown here is derived from an EMBL/GenBank/DDBJ whole genome shotgun (WGS) entry which is preliminary data.</text>
</comment>
<reference evidence="2" key="2">
    <citation type="submission" date="2015-09" db="EMBL/GenBank/DDBJ databases">
        <title>Draft genome sequence of a multidrug-resistant Chryseobacterium indologenes isolate from Malaysia.</title>
        <authorList>
            <person name="Yu C.Y."/>
            <person name="Ang G.Y."/>
            <person name="Chan K.-G."/>
        </authorList>
    </citation>
    <scope>NUCLEOTIDE SEQUENCE [LARGE SCALE GENOMIC DNA]</scope>
    <source>
        <strain evidence="2">CI_885</strain>
    </source>
</reference>
<evidence type="ECO:0000313" key="1">
    <source>
        <dbReference type="EMBL" id="KPE49594.1"/>
    </source>
</evidence>
<dbReference type="Proteomes" id="UP000037953">
    <property type="component" value="Unassembled WGS sequence"/>
</dbReference>
<gene>
    <name evidence="1" type="ORF">AOB46_18905</name>
</gene>